<dbReference type="Proteomes" id="UP000077315">
    <property type="component" value="Unassembled WGS sequence"/>
</dbReference>
<dbReference type="Gene3D" id="1.25.40.10">
    <property type="entry name" value="Tetratricopeptide repeat domain"/>
    <property type="match status" value="4"/>
</dbReference>
<dbReference type="GO" id="GO:0043022">
    <property type="term" value="F:ribosome binding"/>
    <property type="evidence" value="ECO:0007669"/>
    <property type="project" value="TreeGrafter"/>
</dbReference>
<dbReference type="InterPro" id="IPR011990">
    <property type="entry name" value="TPR-like_helical_dom_sf"/>
</dbReference>
<evidence type="ECO:0000256" key="6">
    <source>
        <dbReference type="ARBA" id="ARBA00022824"/>
    </source>
</evidence>
<evidence type="ECO:0000256" key="10">
    <source>
        <dbReference type="PROSITE-ProRule" id="PRU00339"/>
    </source>
</evidence>
<keyword evidence="8 9" id="KW-0687">Ribonucleoprotein</keyword>
<keyword evidence="10" id="KW-0802">TPR repeat</keyword>
<comment type="similarity">
    <text evidence="3 9">Belongs to the SRP72 family.</text>
</comment>
<dbReference type="AlphaFoldDB" id="A0A162ZBB4"/>
<feature type="region of interest" description="Disordered" evidence="12">
    <location>
        <begin position="547"/>
        <end position="674"/>
    </location>
</feature>
<feature type="compositionally biased region" description="Low complexity" evidence="12">
    <location>
        <begin position="642"/>
        <end position="659"/>
    </location>
</feature>
<dbReference type="GO" id="GO:0006614">
    <property type="term" value="P:SRP-dependent cotranslational protein targeting to membrane"/>
    <property type="evidence" value="ECO:0007669"/>
    <property type="project" value="UniProtKB-UniRule"/>
</dbReference>
<dbReference type="STRING" id="763407.A0A162ZBB4"/>
<feature type="compositionally biased region" description="Gly residues" evidence="12">
    <location>
        <begin position="613"/>
        <end position="630"/>
    </location>
</feature>
<dbReference type="VEuPathDB" id="FungiDB:PHYBLDRAFT_184120"/>
<dbReference type="PROSITE" id="PS50005">
    <property type="entry name" value="TPR"/>
    <property type="match status" value="1"/>
</dbReference>
<evidence type="ECO:0000256" key="9">
    <source>
        <dbReference type="PIRNR" id="PIRNR038922"/>
    </source>
</evidence>
<evidence type="ECO:0000256" key="8">
    <source>
        <dbReference type="ARBA" id="ARBA00023274"/>
    </source>
</evidence>
<feature type="domain" description="Signal recognition particle SRP72 subunit RNA-binding" evidence="13">
    <location>
        <begin position="552"/>
        <end position="595"/>
    </location>
</feature>
<evidence type="ECO:0000256" key="12">
    <source>
        <dbReference type="SAM" id="MobiDB-lite"/>
    </source>
</evidence>
<dbReference type="OrthoDB" id="5421607at2759"/>
<dbReference type="Pfam" id="PF08492">
    <property type="entry name" value="SRP72"/>
    <property type="match status" value="1"/>
</dbReference>
<evidence type="ECO:0000256" key="5">
    <source>
        <dbReference type="ARBA" id="ARBA00022490"/>
    </source>
</evidence>
<feature type="compositionally biased region" description="Basic residues" evidence="12">
    <location>
        <begin position="660"/>
        <end position="674"/>
    </location>
</feature>
<dbReference type="InterPro" id="IPR013699">
    <property type="entry name" value="Signal_recog_part_SRP72_RNA-bd"/>
</dbReference>
<dbReference type="InterPro" id="IPR026270">
    <property type="entry name" value="SRP72"/>
</dbReference>
<organism evidence="14 15">
    <name type="scientific">Phycomyces blakesleeanus (strain ATCC 8743b / DSM 1359 / FGSC 10004 / NBRC 33097 / NRRL 1555)</name>
    <dbReference type="NCBI Taxonomy" id="763407"/>
    <lineage>
        <taxon>Eukaryota</taxon>
        <taxon>Fungi</taxon>
        <taxon>Fungi incertae sedis</taxon>
        <taxon>Mucoromycota</taxon>
        <taxon>Mucoromycotina</taxon>
        <taxon>Mucoromycetes</taxon>
        <taxon>Mucorales</taxon>
        <taxon>Phycomycetaceae</taxon>
        <taxon>Phycomyces</taxon>
    </lineage>
</organism>
<feature type="coiled-coil region" evidence="11">
    <location>
        <begin position="193"/>
        <end position="220"/>
    </location>
</feature>
<dbReference type="PANTHER" id="PTHR14094">
    <property type="entry name" value="SIGNAL RECOGNITION PARTICLE 72"/>
    <property type="match status" value="1"/>
</dbReference>
<dbReference type="GO" id="GO:0005786">
    <property type="term" value="C:signal recognition particle, endoplasmic reticulum targeting"/>
    <property type="evidence" value="ECO:0007669"/>
    <property type="project" value="UniProtKB-UniRule"/>
</dbReference>
<name>A0A162ZBB4_PHYB8</name>
<feature type="compositionally biased region" description="Basic residues" evidence="12">
    <location>
        <begin position="594"/>
        <end position="604"/>
    </location>
</feature>
<dbReference type="PANTHER" id="PTHR14094:SF9">
    <property type="entry name" value="SIGNAL RECOGNITION PARTICLE SUBUNIT SRP72"/>
    <property type="match status" value="1"/>
</dbReference>
<evidence type="ECO:0000256" key="11">
    <source>
        <dbReference type="SAM" id="Coils"/>
    </source>
</evidence>
<dbReference type="GO" id="GO:0005783">
    <property type="term" value="C:endoplasmic reticulum"/>
    <property type="evidence" value="ECO:0007669"/>
    <property type="project" value="UniProtKB-SubCell"/>
</dbReference>
<evidence type="ECO:0000259" key="13">
    <source>
        <dbReference type="Pfam" id="PF08492"/>
    </source>
</evidence>
<dbReference type="GO" id="GO:0008312">
    <property type="term" value="F:7S RNA binding"/>
    <property type="evidence" value="ECO:0007669"/>
    <property type="project" value="InterPro"/>
</dbReference>
<evidence type="ECO:0000313" key="14">
    <source>
        <dbReference type="EMBL" id="OAD65591.1"/>
    </source>
</evidence>
<reference evidence="15" key="1">
    <citation type="submission" date="2015-06" db="EMBL/GenBank/DDBJ databases">
        <title>Expansion of signal transduction pathways in fungi by whole-genome duplication.</title>
        <authorList>
            <consortium name="DOE Joint Genome Institute"/>
            <person name="Corrochano L.M."/>
            <person name="Kuo A."/>
            <person name="Marcet-Houben M."/>
            <person name="Polaino S."/>
            <person name="Salamov A."/>
            <person name="Villalobos J.M."/>
            <person name="Alvarez M.I."/>
            <person name="Avalos J."/>
            <person name="Benito E.P."/>
            <person name="Benoit I."/>
            <person name="Burger G."/>
            <person name="Camino L.P."/>
            <person name="Canovas D."/>
            <person name="Cerda-Olmedo E."/>
            <person name="Cheng J.-F."/>
            <person name="Dominguez A."/>
            <person name="Elias M."/>
            <person name="Eslava A.P."/>
            <person name="Glaser F."/>
            <person name="Grimwood J."/>
            <person name="Gutierrez G."/>
            <person name="Heitman J."/>
            <person name="Henrissat B."/>
            <person name="Iturriaga E.A."/>
            <person name="Lang B.F."/>
            <person name="Lavin J.L."/>
            <person name="Lee S."/>
            <person name="Li W."/>
            <person name="Lindquist E."/>
            <person name="Lopez-Garcia S."/>
            <person name="Luque E.M."/>
            <person name="Marcos A.T."/>
            <person name="Martin J."/>
            <person name="McCluskey K."/>
            <person name="Medina H.R."/>
            <person name="Miralles-Duran A."/>
            <person name="Miyazaki A."/>
            <person name="Munoz-Torres E."/>
            <person name="Oguiza J.A."/>
            <person name="Ohm R."/>
            <person name="Olmedo M."/>
            <person name="Orejas M."/>
            <person name="Ortiz-Castellanos L."/>
            <person name="Pisabarro A.G."/>
            <person name="Rodriguez-Romero J."/>
            <person name="Ruiz-Herrera J."/>
            <person name="Ruiz-Vazquez R."/>
            <person name="Sanz C."/>
            <person name="Schackwitz W."/>
            <person name="Schmutz J."/>
            <person name="Shahriari M."/>
            <person name="Shelest E."/>
            <person name="Silva-Franco F."/>
            <person name="Soanes D."/>
            <person name="Syed K."/>
            <person name="Tagua V.G."/>
            <person name="Talbot N.J."/>
            <person name="Thon M."/>
            <person name="De vries R.P."/>
            <person name="Wiebenga A."/>
            <person name="Yadav J.S."/>
            <person name="Braun E.L."/>
            <person name="Baker S."/>
            <person name="Garre V."/>
            <person name="Horwitz B."/>
            <person name="Torres-Martinez S."/>
            <person name="Idnurm A."/>
            <person name="Herrera-Estrella A."/>
            <person name="Gabaldon T."/>
            <person name="Grigoriev I.V."/>
        </authorList>
    </citation>
    <scope>NUCLEOTIDE SEQUENCE [LARGE SCALE GENOMIC DNA]</scope>
    <source>
        <strain evidence="15">NRRL 1555(-)</strain>
    </source>
</reference>
<sequence>MATTKEEQVSNLYSELKKTTDEYEDERSLSICDSIIQLDPDDQVALHCKVVTFIRLDKYTEALSLITRKFKKSDIDLNFEKLYCYYRTNQLQPALELLNELKKTKKDDVGLQYMEAQLLYAQDNYEASIKVYEKLLKSTNKNDRLYEEIQVNLLAAKAGLLFANPKAKDDVKEPLYDVSAPGAYEVAYNAASVHLARSELDLAREQLESARKQCNERMTEAGLSHEEIDEELAVIAAQLAYTYQVQGRTEEAKELYESVLNSKASDAGVTAIVSNNIVAMQETKDLFDAAKKLKVATGKEAENKLKRYQKRVIAMNESLLQLYMNKHAACRDSAQRLIAKYPDSDTLYLILAAATYHQSKGEKAVEELKKYAEKKPESLAIRFATIQLQLLQSQPAEALSTLESYLKVIDEKNKKGFYHQQPAVVALLVWLYEQTNQSEKAMETLDKASTLWKSDSSFLKSAPASIIKQTAAFKLKAGRYSEAAADYEQLVKADPTDSQTIAGLISAYAEIDPAKAEQYGDALPAIAMHHIDVDTLERVVPGVKRGYVKKDPKGTHVKKVKTKKKRQPLLPKNCDPSRTPDPERWLPKRERSTYRAKGKNKKAALRGPQGSAVEGGGIGGTGSANIGGRGAPVVVEKEVSEPKPQASTPSSTAAPSKAAANKKKNKKKGGKSKW</sequence>
<dbReference type="InterPro" id="IPR031545">
    <property type="entry name" value="SRP72_TPR-like"/>
</dbReference>
<feature type="repeat" description="TPR" evidence="10">
    <location>
        <begin position="464"/>
        <end position="497"/>
    </location>
</feature>
<dbReference type="Pfam" id="PF13432">
    <property type="entry name" value="TPR_16"/>
    <property type="match status" value="1"/>
</dbReference>
<dbReference type="PIRSF" id="PIRSF038922">
    <property type="entry name" value="SRP72"/>
    <property type="match status" value="1"/>
</dbReference>
<feature type="compositionally biased region" description="Basic and acidic residues" evidence="12">
    <location>
        <begin position="578"/>
        <end position="593"/>
    </location>
</feature>
<keyword evidence="7 9" id="KW-0733">Signal recognition particle</keyword>
<evidence type="ECO:0000256" key="3">
    <source>
        <dbReference type="ARBA" id="ARBA00007676"/>
    </source>
</evidence>
<gene>
    <name evidence="14" type="ORF">PHYBLDRAFT_184120</name>
</gene>
<evidence type="ECO:0000256" key="2">
    <source>
        <dbReference type="ARBA" id="ARBA00004496"/>
    </source>
</evidence>
<evidence type="ECO:0000256" key="1">
    <source>
        <dbReference type="ARBA" id="ARBA00004240"/>
    </source>
</evidence>
<dbReference type="SMART" id="SM00028">
    <property type="entry name" value="TPR"/>
    <property type="match status" value="5"/>
</dbReference>
<dbReference type="InterPro" id="IPR019734">
    <property type="entry name" value="TPR_rpt"/>
</dbReference>
<accession>A0A162ZBB4</accession>
<keyword evidence="11" id="KW-0175">Coiled coil</keyword>
<dbReference type="Pfam" id="PF17004">
    <property type="entry name" value="SRP_TPR_like"/>
    <property type="match status" value="1"/>
</dbReference>
<dbReference type="InParanoid" id="A0A162ZBB4"/>
<evidence type="ECO:0000256" key="4">
    <source>
        <dbReference type="ARBA" id="ARBA00018350"/>
    </source>
</evidence>
<keyword evidence="6" id="KW-0256">Endoplasmic reticulum</keyword>
<dbReference type="FunCoup" id="A0A162ZBB4">
    <property type="interactions" value="504"/>
</dbReference>
<dbReference type="SUPFAM" id="SSF48452">
    <property type="entry name" value="TPR-like"/>
    <property type="match status" value="3"/>
</dbReference>
<comment type="function">
    <text evidence="9">Component of the signal recognition particle (SRP) complex, a ribonucleoprotein complex that mediates the cotranslational targeting of secretory and membrane proteins to the endoplasmic reticulum (ER).</text>
</comment>
<protein>
    <recommendedName>
        <fullName evidence="4 9">Signal recognition particle subunit SRP72</fullName>
    </recommendedName>
</protein>
<proteinExistence type="inferred from homology"/>
<comment type="subcellular location">
    <subcellularLocation>
        <location evidence="2 9">Cytoplasm</location>
    </subcellularLocation>
    <subcellularLocation>
        <location evidence="1">Endoplasmic reticulum</location>
    </subcellularLocation>
</comment>
<keyword evidence="15" id="KW-1185">Reference proteome</keyword>
<dbReference type="GeneID" id="28999793"/>
<dbReference type="RefSeq" id="XP_018283631.1">
    <property type="nucleotide sequence ID" value="XM_018438887.1"/>
</dbReference>
<evidence type="ECO:0000256" key="7">
    <source>
        <dbReference type="ARBA" id="ARBA00023135"/>
    </source>
</evidence>
<keyword evidence="5 9" id="KW-0963">Cytoplasm</keyword>
<evidence type="ECO:0000313" key="15">
    <source>
        <dbReference type="Proteomes" id="UP000077315"/>
    </source>
</evidence>
<feature type="compositionally biased region" description="Basic residues" evidence="12">
    <location>
        <begin position="555"/>
        <end position="567"/>
    </location>
</feature>
<dbReference type="EMBL" id="KV441009">
    <property type="protein sequence ID" value="OAD65591.1"/>
    <property type="molecule type" value="Genomic_DNA"/>
</dbReference>